<name>A0AAD8RSC8_LOLMU</name>
<dbReference type="PANTHER" id="PTHR33207">
    <property type="entry name" value="F-BOX DOMAIN CONTAINING PROTEIN-RELATED"/>
    <property type="match status" value="1"/>
</dbReference>
<organism evidence="3 4">
    <name type="scientific">Lolium multiflorum</name>
    <name type="common">Italian ryegrass</name>
    <name type="synonym">Lolium perenne subsp. multiflorum</name>
    <dbReference type="NCBI Taxonomy" id="4521"/>
    <lineage>
        <taxon>Eukaryota</taxon>
        <taxon>Viridiplantae</taxon>
        <taxon>Streptophyta</taxon>
        <taxon>Embryophyta</taxon>
        <taxon>Tracheophyta</taxon>
        <taxon>Spermatophyta</taxon>
        <taxon>Magnoliopsida</taxon>
        <taxon>Liliopsida</taxon>
        <taxon>Poales</taxon>
        <taxon>Poaceae</taxon>
        <taxon>BOP clade</taxon>
        <taxon>Pooideae</taxon>
        <taxon>Poodae</taxon>
        <taxon>Poeae</taxon>
        <taxon>Poeae Chloroplast Group 2 (Poeae type)</taxon>
        <taxon>Loliodinae</taxon>
        <taxon>Loliinae</taxon>
        <taxon>Lolium</taxon>
    </lineage>
</organism>
<reference evidence="3" key="1">
    <citation type="submission" date="2023-07" db="EMBL/GenBank/DDBJ databases">
        <title>A chromosome-level genome assembly of Lolium multiflorum.</title>
        <authorList>
            <person name="Chen Y."/>
            <person name="Copetti D."/>
            <person name="Kolliker R."/>
            <person name="Studer B."/>
        </authorList>
    </citation>
    <scope>NUCLEOTIDE SEQUENCE</scope>
    <source>
        <strain evidence="3">02402/16</strain>
        <tissue evidence="3">Leaf</tissue>
    </source>
</reference>
<evidence type="ECO:0000313" key="3">
    <source>
        <dbReference type="EMBL" id="KAK1630264.1"/>
    </source>
</evidence>
<accession>A0AAD8RSC8</accession>
<feature type="domain" description="F-box" evidence="2">
    <location>
        <begin position="30"/>
        <end position="77"/>
    </location>
</feature>
<evidence type="ECO:0000313" key="4">
    <source>
        <dbReference type="Proteomes" id="UP001231189"/>
    </source>
</evidence>
<proteinExistence type="predicted"/>
<dbReference type="Gene3D" id="1.20.1280.50">
    <property type="match status" value="1"/>
</dbReference>
<evidence type="ECO:0000259" key="2">
    <source>
        <dbReference type="PROSITE" id="PS50181"/>
    </source>
</evidence>
<dbReference type="SMART" id="SM00256">
    <property type="entry name" value="FBOX"/>
    <property type="match status" value="1"/>
</dbReference>
<protein>
    <recommendedName>
        <fullName evidence="2">F-box domain-containing protein</fullName>
    </recommendedName>
</protein>
<dbReference type="EMBL" id="JAUUTY010000005">
    <property type="protein sequence ID" value="KAK1630264.1"/>
    <property type="molecule type" value="Genomic_DNA"/>
</dbReference>
<dbReference type="InterPro" id="IPR036047">
    <property type="entry name" value="F-box-like_dom_sf"/>
</dbReference>
<dbReference type="SUPFAM" id="SSF81383">
    <property type="entry name" value="F-box domain"/>
    <property type="match status" value="1"/>
</dbReference>
<dbReference type="Proteomes" id="UP001231189">
    <property type="component" value="Unassembled WGS sequence"/>
</dbReference>
<dbReference type="InterPro" id="IPR001810">
    <property type="entry name" value="F-box_dom"/>
</dbReference>
<dbReference type="AlphaFoldDB" id="A0AAD8RSC8"/>
<gene>
    <name evidence="3" type="ORF">QYE76_004579</name>
</gene>
<sequence>MATKGPRRHHRRRHTKLKRASTTELIPPGPTSVHHLPDHLLELVLLRVGSSLALLRAAFTCKRWRRIITADTAFLTTFRALHAPHVPGHYHIVDPSHDDLPPDGNNQAFVPDSSTPDVIDRRHFALDFLPDLDWELGDSRGGLLLLYRRPHDAWYRTQPELRFTDIIVCNPLTRRYQGILCWNEMYHALCLGLFLLDGAALDKTGSCCISMSNFRVVSVVYETPTPSVWVFTSGSDGGWQESAASSGGVPIPEFRLISFVGRACSSLYWRMEGEGVVLALDETTLDFTLVTFPYTVVGLPGESSTFRVISGHEVDRTELRVVRIVNNGDLTVFAKLQSSAEWVMEKPVRLPEATCGLPGYEETYFQRPAKIVAATTRYILLKPQEDENWIVFVDLDTLEVERAHERNSYAGAAYAYELPWPPALQACRADSGQRRRRINMLLK</sequence>
<dbReference type="Pfam" id="PF12937">
    <property type="entry name" value="F-box-like"/>
    <property type="match status" value="1"/>
</dbReference>
<feature type="compositionally biased region" description="Basic residues" evidence="1">
    <location>
        <begin position="1"/>
        <end position="19"/>
    </location>
</feature>
<feature type="region of interest" description="Disordered" evidence="1">
    <location>
        <begin position="1"/>
        <end position="30"/>
    </location>
</feature>
<dbReference type="PROSITE" id="PS50181">
    <property type="entry name" value="FBOX"/>
    <property type="match status" value="1"/>
</dbReference>
<keyword evidence="4" id="KW-1185">Reference proteome</keyword>
<evidence type="ECO:0000256" key="1">
    <source>
        <dbReference type="SAM" id="MobiDB-lite"/>
    </source>
</evidence>
<comment type="caution">
    <text evidence="3">The sequence shown here is derived from an EMBL/GenBank/DDBJ whole genome shotgun (WGS) entry which is preliminary data.</text>
</comment>